<dbReference type="EMBL" id="HBIJ01022109">
    <property type="protein sequence ID" value="CAE0373604.1"/>
    <property type="molecule type" value="Transcribed_RNA"/>
</dbReference>
<accession>A0A7S3NKE1</accession>
<reference evidence="1" key="1">
    <citation type="submission" date="2021-01" db="EMBL/GenBank/DDBJ databases">
        <authorList>
            <person name="Corre E."/>
            <person name="Pelletier E."/>
            <person name="Niang G."/>
            <person name="Scheremetjew M."/>
            <person name="Finn R."/>
            <person name="Kale V."/>
            <person name="Holt S."/>
            <person name="Cochrane G."/>
            <person name="Meng A."/>
            <person name="Brown T."/>
            <person name="Cohen L."/>
        </authorList>
    </citation>
    <scope>NUCLEOTIDE SEQUENCE</scope>
    <source>
        <strain evidence="1">CCMP1510</strain>
    </source>
</reference>
<sequence length="419" mass="47592">MELLCLNTEERHHVHWRTGMIEEKKEESEVNEQNSFNHDDDSIPVIWKEYRPRGAYLSAGVAEFQNRAQFLIDEADLDKLPHLELPNAYAPEKQWVGAIISHGHKQGFHCEYFQTYAEAREAWKKIWIGSELWLKFLIASPIVMNNSSSQASTHIASIHSNITTSRAKSIQLVIDGYVWRLASKFGRIRISPTNPLYAKQRFLNTLPDFGLRINYASYDIPATSKSALCKLWELIASNASKNDPCRRVLDPPEPTDGDIILLKAWRRRKRYAVLVLEDTGLWVIYEIPGRGVALIRTPLGAWIDRALLEPQASFFLITDASHLKASIGRKRGKRLFSFFSKRSNNTGGIVNISKSTTVFRRKQPSDIRAFCHEALHQARPFSRSRDFALAACFAVHHQSDNGLPIFPSSPSSSLVVPAQ</sequence>
<evidence type="ECO:0000313" key="1">
    <source>
        <dbReference type="EMBL" id="CAE0373604.1"/>
    </source>
</evidence>
<gene>
    <name evidence="1" type="ORF">ALAG00032_LOCUS14405</name>
</gene>
<proteinExistence type="predicted"/>
<dbReference type="AlphaFoldDB" id="A0A7S3NKE1"/>
<organism evidence="1">
    <name type="scientific">Aureoumbra lagunensis</name>
    <dbReference type="NCBI Taxonomy" id="44058"/>
    <lineage>
        <taxon>Eukaryota</taxon>
        <taxon>Sar</taxon>
        <taxon>Stramenopiles</taxon>
        <taxon>Ochrophyta</taxon>
        <taxon>Pelagophyceae</taxon>
        <taxon>Pelagomonadales</taxon>
        <taxon>Aureoumbra</taxon>
    </lineage>
</organism>
<protein>
    <submittedName>
        <fullName evidence="1">Uncharacterized protein</fullName>
    </submittedName>
</protein>
<name>A0A7S3NKE1_9STRA</name>